<dbReference type="Proteomes" id="UP001610432">
    <property type="component" value="Unassembled WGS sequence"/>
</dbReference>
<evidence type="ECO:0000313" key="2">
    <source>
        <dbReference type="Proteomes" id="UP001610432"/>
    </source>
</evidence>
<dbReference type="Gene3D" id="3.30.420.40">
    <property type="match status" value="1"/>
</dbReference>
<keyword evidence="2" id="KW-1185">Reference proteome</keyword>
<dbReference type="PANTHER" id="PTHR14187:SF5">
    <property type="entry name" value="HEAT SHOCK 70 KDA PROTEIN 12A"/>
    <property type="match status" value="1"/>
</dbReference>
<dbReference type="RefSeq" id="XP_070890570.1">
    <property type="nucleotide sequence ID" value="XM_071028048.1"/>
</dbReference>
<proteinExistence type="predicted"/>
<sequence length="240" mass="26418">MAEGPSIVVGIDFGTTFSGIAWALEGSVDEIEVMSSCPGGGNSESITAAWFIALAHRFLFGRNVPQSPIGYLIRELNNPLGSPGWLPAEAFRGVKLLLDEDQETKYTPSKASKELLAKHGRTAIQVASNYLFCLLEYAENVLRRRLGVSFKDMNLRFMLTVPAVWSDKACHNTLQAAIDAGVRFQDVSLIWEPEAVALYSLRAIQGNNIAVCSWGGYSSVKANSNRKETCLLYDHDLEER</sequence>
<name>A0ABR4M4R2_9EURO</name>
<dbReference type="EMBL" id="JBFXLQ010000003">
    <property type="protein sequence ID" value="KAL2871591.1"/>
    <property type="molecule type" value="Genomic_DNA"/>
</dbReference>
<organism evidence="1 2">
    <name type="scientific">Aspergillus lucknowensis</name>
    <dbReference type="NCBI Taxonomy" id="176173"/>
    <lineage>
        <taxon>Eukaryota</taxon>
        <taxon>Fungi</taxon>
        <taxon>Dikarya</taxon>
        <taxon>Ascomycota</taxon>
        <taxon>Pezizomycotina</taxon>
        <taxon>Eurotiomycetes</taxon>
        <taxon>Eurotiomycetidae</taxon>
        <taxon>Eurotiales</taxon>
        <taxon>Aspergillaceae</taxon>
        <taxon>Aspergillus</taxon>
        <taxon>Aspergillus subgen. Nidulantes</taxon>
    </lineage>
</organism>
<dbReference type="InterPro" id="IPR043129">
    <property type="entry name" value="ATPase_NBD"/>
</dbReference>
<reference evidence="1 2" key="1">
    <citation type="submission" date="2024-07" db="EMBL/GenBank/DDBJ databases">
        <title>Section-level genome sequencing and comparative genomics of Aspergillus sections Usti and Cavernicolus.</title>
        <authorList>
            <consortium name="Lawrence Berkeley National Laboratory"/>
            <person name="Nybo J.L."/>
            <person name="Vesth T.C."/>
            <person name="Theobald S."/>
            <person name="Frisvad J.C."/>
            <person name="Larsen T.O."/>
            <person name="Kjaerboelling I."/>
            <person name="Rothschild-Mancinelli K."/>
            <person name="Lyhne E.K."/>
            <person name="Kogle M.E."/>
            <person name="Barry K."/>
            <person name="Clum A."/>
            <person name="Na H."/>
            <person name="Ledsgaard L."/>
            <person name="Lin J."/>
            <person name="Lipzen A."/>
            <person name="Kuo A."/>
            <person name="Riley R."/>
            <person name="Mondo S."/>
            <person name="Labutti K."/>
            <person name="Haridas S."/>
            <person name="Pangalinan J."/>
            <person name="Salamov A.A."/>
            <person name="Simmons B.A."/>
            <person name="Magnuson J.K."/>
            <person name="Chen J."/>
            <person name="Drula E."/>
            <person name="Henrissat B."/>
            <person name="Wiebenga A."/>
            <person name="Lubbers R.J."/>
            <person name="Gomes A.C."/>
            <person name="Macurrencykelacurrency M.R."/>
            <person name="Stajich J."/>
            <person name="Grigoriev I.V."/>
            <person name="Mortensen U.H."/>
            <person name="De Vries R.P."/>
            <person name="Baker S.E."/>
            <person name="Andersen M.R."/>
        </authorList>
    </citation>
    <scope>NUCLEOTIDE SEQUENCE [LARGE SCALE GENOMIC DNA]</scope>
    <source>
        <strain evidence="1 2">CBS 449.75</strain>
    </source>
</reference>
<dbReference type="SUPFAM" id="SSF53067">
    <property type="entry name" value="Actin-like ATPase domain"/>
    <property type="match status" value="1"/>
</dbReference>
<dbReference type="GeneID" id="98143120"/>
<evidence type="ECO:0000313" key="1">
    <source>
        <dbReference type="EMBL" id="KAL2871591.1"/>
    </source>
</evidence>
<comment type="caution">
    <text evidence="1">The sequence shown here is derived from an EMBL/GenBank/DDBJ whole genome shotgun (WGS) entry which is preliminary data.</text>
</comment>
<dbReference type="PANTHER" id="PTHR14187">
    <property type="entry name" value="ALPHA KINASE/ELONGATION FACTOR 2 KINASE"/>
    <property type="match status" value="1"/>
</dbReference>
<protein>
    <submittedName>
        <fullName evidence="1">Uncharacterized protein</fullName>
    </submittedName>
</protein>
<gene>
    <name evidence="1" type="ORF">BJX67DRAFT_342681</name>
</gene>
<accession>A0ABR4M4R2</accession>